<keyword evidence="2" id="KW-0472">Membrane</keyword>
<organism evidence="4 5">
    <name type="scientific">Azospira inquinata</name>
    <dbReference type="NCBI Taxonomy" id="2785627"/>
    <lineage>
        <taxon>Bacteria</taxon>
        <taxon>Pseudomonadati</taxon>
        <taxon>Pseudomonadota</taxon>
        <taxon>Betaproteobacteria</taxon>
        <taxon>Rhodocyclales</taxon>
        <taxon>Rhodocyclaceae</taxon>
        <taxon>Azospira</taxon>
    </lineage>
</organism>
<keyword evidence="2" id="KW-1133">Transmembrane helix</keyword>
<evidence type="ECO:0000256" key="1">
    <source>
        <dbReference type="SAM" id="MobiDB-lite"/>
    </source>
</evidence>
<evidence type="ECO:0000256" key="2">
    <source>
        <dbReference type="SAM" id="Phobius"/>
    </source>
</evidence>
<reference evidence="4" key="1">
    <citation type="submission" date="2020-11" db="EMBL/GenBank/DDBJ databases">
        <title>Azospira inquinata sp. nov.</title>
        <authorList>
            <person name="Moe W.M."/>
            <person name="Mikes M.C."/>
        </authorList>
    </citation>
    <scope>NUCLEOTIDE SEQUENCE</scope>
    <source>
        <strain evidence="4">Azo-3</strain>
    </source>
</reference>
<dbReference type="Proteomes" id="UP000683428">
    <property type="component" value="Chromosome"/>
</dbReference>
<dbReference type="KEGG" id="aiq:Azoinq_02575"/>
<dbReference type="AlphaFoldDB" id="A0A975XV61"/>
<dbReference type="RefSeq" id="WP_216126795.1">
    <property type="nucleotide sequence ID" value="NZ_CP064782.1"/>
</dbReference>
<feature type="domain" description="Type IV / VI secretion system DotU" evidence="3">
    <location>
        <begin position="31"/>
        <end position="229"/>
    </location>
</feature>
<accession>A0A975XV61</accession>
<feature type="transmembrane region" description="Helical" evidence="2">
    <location>
        <begin position="210"/>
        <end position="229"/>
    </location>
</feature>
<dbReference type="InterPro" id="IPR017732">
    <property type="entry name" value="T4/T6SS_DotU"/>
</dbReference>
<dbReference type="Pfam" id="PF09850">
    <property type="entry name" value="DotU"/>
    <property type="match status" value="1"/>
</dbReference>
<evidence type="ECO:0000313" key="5">
    <source>
        <dbReference type="Proteomes" id="UP000683428"/>
    </source>
</evidence>
<keyword evidence="2" id="KW-0812">Transmembrane</keyword>
<dbReference type="NCBIfam" id="NF038228">
    <property type="entry name" value="IcmH_DotU_IVB"/>
    <property type="match status" value="1"/>
</dbReference>
<feature type="compositionally biased region" description="Low complexity" evidence="1">
    <location>
        <begin position="1"/>
        <end position="17"/>
    </location>
</feature>
<dbReference type="NCBIfam" id="TIGR03349">
    <property type="entry name" value="IV_VI_DotU"/>
    <property type="match status" value="1"/>
</dbReference>
<evidence type="ECO:0000313" key="4">
    <source>
        <dbReference type="EMBL" id="QWT49516.1"/>
    </source>
</evidence>
<protein>
    <submittedName>
        <fullName evidence="4">DotU family type IV/VI secretion system protein</fullName>
    </submittedName>
</protein>
<sequence>MNATAPFPASPAAPTSSVQVPLTAANNGPTLDELLEDGIYLLFLLKDGNPPNSVAEFNKRIDRFLAQFESNARNFGKSPEAINDAKFAFCALLDEIILGSDFALRDEWELAPLQLRLFGQHLAGEIFFDKLETLRLDPVANVELLEVFRTCLLLGFQGKYLIEGTEKLNYLVARLEQEITHARGGKAEFAPHWRLPLKFQEFVRHELPIWMYYTLLAVVAVVVFIAFHWQLGNKASALQVPATPSASAPLKS</sequence>
<keyword evidence="5" id="KW-1185">Reference proteome</keyword>
<dbReference type="PANTHER" id="PTHR38033">
    <property type="entry name" value="MEMBRANE PROTEIN-RELATED"/>
    <property type="match status" value="1"/>
</dbReference>
<dbReference type="EMBL" id="CP064782">
    <property type="protein sequence ID" value="QWT49516.1"/>
    <property type="molecule type" value="Genomic_DNA"/>
</dbReference>
<dbReference type="PANTHER" id="PTHR38033:SF1">
    <property type="entry name" value="DOTU FAMILY TYPE IV_VI SECRETION SYSTEM PROTEIN"/>
    <property type="match status" value="1"/>
</dbReference>
<feature type="region of interest" description="Disordered" evidence="1">
    <location>
        <begin position="1"/>
        <end position="21"/>
    </location>
</feature>
<gene>
    <name evidence="4" type="ORF">Azoinq_02575</name>
</gene>
<proteinExistence type="predicted"/>
<evidence type="ECO:0000259" key="3">
    <source>
        <dbReference type="Pfam" id="PF09850"/>
    </source>
</evidence>
<name>A0A975XV61_9RHOO</name>